<gene>
    <name evidence="4" type="ORF">EV386_0526</name>
</gene>
<dbReference type="Pfam" id="PF00326">
    <property type="entry name" value="Peptidase_S9"/>
    <property type="match status" value="1"/>
</dbReference>
<protein>
    <submittedName>
        <fullName evidence="4">Prolyl oligopeptidase family protein</fullName>
    </submittedName>
</protein>
<comment type="caution">
    <text evidence="4">The sequence shown here is derived from an EMBL/GenBank/DDBJ whole genome shotgun (WGS) entry which is preliminary data.</text>
</comment>
<dbReference type="Gene3D" id="3.40.50.1820">
    <property type="entry name" value="alpha/beta hydrolase"/>
    <property type="match status" value="1"/>
</dbReference>
<keyword evidence="1" id="KW-0472">Membrane</keyword>
<dbReference type="PANTHER" id="PTHR43265">
    <property type="entry name" value="ESTERASE ESTD"/>
    <property type="match status" value="1"/>
</dbReference>
<feature type="signal peptide" evidence="2">
    <location>
        <begin position="1"/>
        <end position="23"/>
    </location>
</feature>
<feature type="transmembrane region" description="Helical" evidence="1">
    <location>
        <begin position="358"/>
        <end position="384"/>
    </location>
</feature>
<name>A0A4Q7LZA0_9MICO</name>
<feature type="transmembrane region" description="Helical" evidence="1">
    <location>
        <begin position="450"/>
        <end position="467"/>
    </location>
</feature>
<dbReference type="GO" id="GO:0006508">
    <property type="term" value="P:proteolysis"/>
    <property type="evidence" value="ECO:0007669"/>
    <property type="project" value="InterPro"/>
</dbReference>
<dbReference type="SUPFAM" id="SSF53474">
    <property type="entry name" value="alpha/beta-Hydrolases"/>
    <property type="match status" value="1"/>
</dbReference>
<keyword evidence="1" id="KW-1133">Transmembrane helix</keyword>
<dbReference type="EMBL" id="SGWX01000001">
    <property type="protein sequence ID" value="RZS60274.1"/>
    <property type="molecule type" value="Genomic_DNA"/>
</dbReference>
<evidence type="ECO:0000256" key="2">
    <source>
        <dbReference type="SAM" id="SignalP"/>
    </source>
</evidence>
<dbReference type="RefSeq" id="WP_165399812.1">
    <property type="nucleotide sequence ID" value="NZ_SGWX01000001.1"/>
</dbReference>
<reference evidence="4 5" key="1">
    <citation type="submission" date="2019-02" db="EMBL/GenBank/DDBJ databases">
        <title>Sequencing the genomes of 1000 actinobacteria strains.</title>
        <authorList>
            <person name="Klenk H.-P."/>
        </authorList>
    </citation>
    <scope>NUCLEOTIDE SEQUENCE [LARGE SCALE GENOMIC DNA]</scope>
    <source>
        <strain evidence="4 5">DSM 16932</strain>
    </source>
</reference>
<dbReference type="GO" id="GO:0052689">
    <property type="term" value="F:carboxylic ester hydrolase activity"/>
    <property type="evidence" value="ECO:0007669"/>
    <property type="project" value="TreeGrafter"/>
</dbReference>
<dbReference type="InterPro" id="IPR029058">
    <property type="entry name" value="AB_hydrolase_fold"/>
</dbReference>
<keyword evidence="2" id="KW-0732">Signal</keyword>
<feature type="transmembrane region" description="Helical" evidence="1">
    <location>
        <begin position="405"/>
        <end position="430"/>
    </location>
</feature>
<dbReference type="PANTHER" id="PTHR43265:SF1">
    <property type="entry name" value="ESTERASE ESTD"/>
    <property type="match status" value="1"/>
</dbReference>
<dbReference type="AlphaFoldDB" id="A0A4Q7LZA0"/>
<feature type="domain" description="Peptidase S9 prolyl oligopeptidase catalytic" evidence="3">
    <location>
        <begin position="142"/>
        <end position="321"/>
    </location>
</feature>
<keyword evidence="5" id="KW-1185">Reference proteome</keyword>
<dbReference type="InterPro" id="IPR053145">
    <property type="entry name" value="AB_hydrolase_Est10"/>
</dbReference>
<keyword evidence="1" id="KW-0812">Transmembrane</keyword>
<organism evidence="4 5">
    <name type="scientific">Xylanimonas ulmi</name>
    <dbReference type="NCBI Taxonomy" id="228973"/>
    <lineage>
        <taxon>Bacteria</taxon>
        <taxon>Bacillati</taxon>
        <taxon>Actinomycetota</taxon>
        <taxon>Actinomycetes</taxon>
        <taxon>Micrococcales</taxon>
        <taxon>Promicromonosporaceae</taxon>
        <taxon>Xylanimonas</taxon>
    </lineage>
</organism>
<dbReference type="InterPro" id="IPR001375">
    <property type="entry name" value="Peptidase_S9_cat"/>
</dbReference>
<proteinExistence type="predicted"/>
<evidence type="ECO:0000256" key="1">
    <source>
        <dbReference type="SAM" id="Phobius"/>
    </source>
</evidence>
<feature type="transmembrane region" description="Helical" evidence="1">
    <location>
        <begin position="488"/>
        <end position="509"/>
    </location>
</feature>
<feature type="chain" id="PRO_5039479546" evidence="2">
    <location>
        <begin position="24"/>
        <end position="520"/>
    </location>
</feature>
<dbReference type="Proteomes" id="UP000293852">
    <property type="component" value="Unassembled WGS sequence"/>
</dbReference>
<evidence type="ECO:0000259" key="3">
    <source>
        <dbReference type="Pfam" id="PF00326"/>
    </source>
</evidence>
<evidence type="ECO:0000313" key="5">
    <source>
        <dbReference type="Proteomes" id="UP000293852"/>
    </source>
</evidence>
<sequence>MVLRTIASSASILVGLAVAGALAGPAWDPVPVVDHLRPTSSSTEIGGIEAGVADGRVHEVRTFPVRSSEVVIELDGAEVSAILREPVGAGGGLSGMVFVHGAGTGLASEAFLEQADQLASAGVVTLVPDKRLDTYTTWHRDYEAMADDYLRSVDYLRGVPGVDPDRVGVYGESEGTWVVPIMQVKDPRIAFTILVSAPVVEPRQQAAFAVDNYLRNTNVPQQVFRAIPRAVGIQLPTGLLDYADFDVRPWLERQTAPVLVVYGTGDPSMPIEQGSRQIIADTAVGGGAPVTVRFYDGANHGLRVGETLVAQFPRDMAAWVQGLPETATAEPRIAGAQPEQLYLASPVPHPRWWGNGDIIIGTALGGVGLLVVGPLVWGAVTVVLRLAAVGRGSLRARITPRLARGVWPLLFGLAAGAVATTAALVVYLMAVARLALNYKQDDLVVQGGWIGVRLLGLVTVVCAALLIGRARDLRQARRAGDRDAVVAAGWPAWLALSTMLAGAISLLLWQTYWGVFQLGI</sequence>
<evidence type="ECO:0000313" key="4">
    <source>
        <dbReference type="EMBL" id="RZS60274.1"/>
    </source>
</evidence>
<accession>A0A4Q7LZA0</accession>
<dbReference type="GO" id="GO:0008236">
    <property type="term" value="F:serine-type peptidase activity"/>
    <property type="evidence" value="ECO:0007669"/>
    <property type="project" value="InterPro"/>
</dbReference>